<dbReference type="InterPro" id="IPR036291">
    <property type="entry name" value="NAD(P)-bd_dom_sf"/>
</dbReference>
<dbReference type="AlphaFoldDB" id="A0AAV2VMA4"/>
<comment type="caution">
    <text evidence="2">The sequence shown here is derived from an EMBL/GenBank/DDBJ whole genome shotgun (WGS) entry which is preliminary data.</text>
</comment>
<dbReference type="InterPro" id="IPR051207">
    <property type="entry name" value="ComplexI_NDUFA9_subunit"/>
</dbReference>
<dbReference type="SUPFAM" id="SSF51735">
    <property type="entry name" value="NAD(P)-binding Rossmann-fold domains"/>
    <property type="match status" value="1"/>
</dbReference>
<organism evidence="2 3">
    <name type="scientific">Vibrio nigripulchritudo SOn1</name>
    <dbReference type="NCBI Taxonomy" id="1238450"/>
    <lineage>
        <taxon>Bacteria</taxon>
        <taxon>Pseudomonadati</taxon>
        <taxon>Pseudomonadota</taxon>
        <taxon>Gammaproteobacteria</taxon>
        <taxon>Vibrionales</taxon>
        <taxon>Vibrionaceae</taxon>
        <taxon>Vibrio</taxon>
    </lineage>
</organism>
<dbReference type="EMBL" id="CAOF01000062">
    <property type="protein sequence ID" value="CCO45663.1"/>
    <property type="molecule type" value="Genomic_DNA"/>
</dbReference>
<gene>
    <name evidence="2" type="ORF">VIBNISOn1_1540029</name>
</gene>
<dbReference type="Proteomes" id="UP000018211">
    <property type="component" value="Unassembled WGS sequence"/>
</dbReference>
<dbReference type="InterPro" id="IPR016040">
    <property type="entry name" value="NAD(P)-bd_dom"/>
</dbReference>
<dbReference type="GO" id="GO:0044877">
    <property type="term" value="F:protein-containing complex binding"/>
    <property type="evidence" value="ECO:0007669"/>
    <property type="project" value="TreeGrafter"/>
</dbReference>
<evidence type="ECO:0000313" key="2">
    <source>
        <dbReference type="EMBL" id="CCO45663.1"/>
    </source>
</evidence>
<feature type="domain" description="NAD(P)-binding" evidence="1">
    <location>
        <begin position="31"/>
        <end position="156"/>
    </location>
</feature>
<dbReference type="InterPro" id="IPR021295">
    <property type="entry name" value="DUF2867"/>
</dbReference>
<dbReference type="Pfam" id="PF13460">
    <property type="entry name" value="NAD_binding_10"/>
    <property type="match status" value="1"/>
</dbReference>
<accession>A0AAV2VMA4</accession>
<dbReference type="Pfam" id="PF11066">
    <property type="entry name" value="DUF2867"/>
    <property type="match status" value="1"/>
</dbReference>
<dbReference type="PANTHER" id="PTHR12126:SF11">
    <property type="entry name" value="NADH DEHYDROGENASE [UBIQUINONE] 1 ALPHA SUBCOMPLEX SUBUNIT 9, MITOCHONDRIAL"/>
    <property type="match status" value="1"/>
</dbReference>
<evidence type="ECO:0000259" key="1">
    <source>
        <dbReference type="Pfam" id="PF13460"/>
    </source>
</evidence>
<name>A0AAV2VMA4_9VIBR</name>
<protein>
    <submittedName>
        <fullName evidence="2">Nucleoside-diphosphate-sugar epimerase</fullName>
    </submittedName>
</protein>
<reference evidence="2 3" key="1">
    <citation type="journal article" date="2013" name="ISME J.">
        <title>Comparative genomics of pathogenic lineages of Vibrio nigripulchritudo identifies virulence-associated traits.</title>
        <authorList>
            <person name="Goudenege D."/>
            <person name="Labreuche Y."/>
            <person name="Krin E."/>
            <person name="Ansquer D."/>
            <person name="Mangenot S."/>
            <person name="Calteau A."/>
            <person name="Medigue C."/>
            <person name="Mazel D."/>
            <person name="Polz M.F."/>
            <person name="Le Roux F."/>
        </authorList>
    </citation>
    <scope>NUCLEOTIDE SEQUENCE [LARGE SCALE GENOMIC DNA]</scope>
    <source>
        <strain evidence="2 3">SOn1</strain>
    </source>
</reference>
<dbReference type="PANTHER" id="PTHR12126">
    <property type="entry name" value="NADH-UBIQUINONE OXIDOREDUCTASE 39 KDA SUBUNIT-RELATED"/>
    <property type="match status" value="1"/>
</dbReference>
<proteinExistence type="predicted"/>
<dbReference type="Gene3D" id="3.40.50.720">
    <property type="entry name" value="NAD(P)-binding Rossmann-like Domain"/>
    <property type="match status" value="1"/>
</dbReference>
<evidence type="ECO:0000313" key="3">
    <source>
        <dbReference type="Proteomes" id="UP000018211"/>
    </source>
</evidence>
<sequence>MAIISSELSIYMNNINKYMDYMEKTRVLVLGASGYVGSQLIPQLLEQGYEVIAAARQIEYLRQRVAPHPDLTIEFLDLSDKQATLNTVKNVDIAFFLVHGMAQGYDFLDYELSLAINFREALDNSDIKHVIYLSSLQPQTGDSRHLKARRETGEMLRLSKVPVTELRAGVIIGAGSAAFEIMRDFIYNLPVIIAPKWIDSKANPIALENLNHYLLELAKTSPTRHQMYEAGGPDIVSYRQQFEIISDITGEKRQIYSTALLTPAIAGYWLGLVTSVPSSVGRALLAGLTHDFIADNHEIRSQIPQSLISFEDAVANAIASEGKYLRSNVWGFDPAALKRWQPGFGYYPKQTGAKIRSNAQANEIWTYVKQIGSAEHGYFFATGLWRLREWLDVLFGGGLPIRQHPGDGTLKEGDFIDSWKVIKHRENEFVSLLFGMKGPGLGRLEFTLRDHGEHRELEVKAWWHPKGFLGLLYWFAMMPAHLFVFKGMVKAITKLAERDSN</sequence>